<accession>A0A1V2H262</accession>
<feature type="compositionally biased region" description="Low complexity" evidence="1">
    <location>
        <begin position="112"/>
        <end position="124"/>
    </location>
</feature>
<dbReference type="EMBL" id="MLCO01000101">
    <property type="protein sequence ID" value="ONG53458.1"/>
    <property type="molecule type" value="Genomic_DNA"/>
</dbReference>
<feature type="region of interest" description="Disordered" evidence="1">
    <location>
        <begin position="99"/>
        <end position="137"/>
    </location>
</feature>
<evidence type="ECO:0008006" key="4">
    <source>
        <dbReference type="Google" id="ProtNLM"/>
    </source>
</evidence>
<protein>
    <recommendedName>
        <fullName evidence="4">Terminase</fullName>
    </recommendedName>
</protein>
<reference evidence="2 3" key="1">
    <citation type="submission" date="2016-10" db="EMBL/GenBank/DDBJ databases">
        <title>Draft Genome sequence of Roseomonas sp. strain M3.</title>
        <authorList>
            <person name="Subhash Y."/>
            <person name="Lee S."/>
        </authorList>
    </citation>
    <scope>NUCLEOTIDE SEQUENCE [LARGE SCALE GENOMIC DNA]</scope>
    <source>
        <strain evidence="2 3">M3</strain>
    </source>
</reference>
<organism evidence="2 3">
    <name type="scientific">Teichococcus deserti</name>
    <dbReference type="NCBI Taxonomy" id="1817963"/>
    <lineage>
        <taxon>Bacteria</taxon>
        <taxon>Pseudomonadati</taxon>
        <taxon>Pseudomonadota</taxon>
        <taxon>Alphaproteobacteria</taxon>
        <taxon>Acetobacterales</taxon>
        <taxon>Roseomonadaceae</taxon>
        <taxon>Roseomonas</taxon>
    </lineage>
</organism>
<gene>
    <name evidence="2" type="ORF">BKE38_12140</name>
</gene>
<sequence>MAKGGFRPGAGRPKGAATRSGKGPAKAKVKAAEKVLEKAAKAPPPAKATAAEEGQGAEPSTRRFASALDFAMEMINDPQASMDVKVRLAVAALPFQHPKLEGAAPGKKEQRQQAAEAAAGGKFAPPAPPKLVVDNGG</sequence>
<feature type="compositionally biased region" description="Basic and acidic residues" evidence="1">
    <location>
        <begin position="30"/>
        <end position="40"/>
    </location>
</feature>
<dbReference type="Proteomes" id="UP000188879">
    <property type="component" value="Unassembled WGS sequence"/>
</dbReference>
<keyword evidence="3" id="KW-1185">Reference proteome</keyword>
<dbReference type="RefSeq" id="WP_076957621.1">
    <property type="nucleotide sequence ID" value="NZ_MLCO01000101.1"/>
</dbReference>
<dbReference type="AlphaFoldDB" id="A0A1V2H262"/>
<comment type="caution">
    <text evidence="2">The sequence shown here is derived from an EMBL/GenBank/DDBJ whole genome shotgun (WGS) entry which is preliminary data.</text>
</comment>
<evidence type="ECO:0000256" key="1">
    <source>
        <dbReference type="SAM" id="MobiDB-lite"/>
    </source>
</evidence>
<proteinExistence type="predicted"/>
<name>A0A1V2H262_9PROT</name>
<feature type="region of interest" description="Disordered" evidence="1">
    <location>
        <begin position="1"/>
        <end position="62"/>
    </location>
</feature>
<evidence type="ECO:0000313" key="3">
    <source>
        <dbReference type="Proteomes" id="UP000188879"/>
    </source>
</evidence>
<evidence type="ECO:0000313" key="2">
    <source>
        <dbReference type="EMBL" id="ONG53458.1"/>
    </source>
</evidence>